<dbReference type="AlphaFoldDB" id="C5L491"/>
<reference evidence="1 2" key="1">
    <citation type="submission" date="2008-07" db="EMBL/GenBank/DDBJ databases">
        <authorList>
            <person name="El-Sayed N."/>
            <person name="Caler E."/>
            <person name="Inman J."/>
            <person name="Amedeo P."/>
            <person name="Hass B."/>
            <person name="Wortman J."/>
        </authorList>
    </citation>
    <scope>NUCLEOTIDE SEQUENCE [LARGE SCALE GENOMIC DNA]</scope>
    <source>
        <strain evidence="2">ATCC 50983 / TXsc</strain>
    </source>
</reference>
<name>C5L491_PERM5</name>
<protein>
    <submittedName>
        <fullName evidence="1">Uncharacterized protein</fullName>
    </submittedName>
</protein>
<gene>
    <name evidence="1" type="ORF">Pmar_PMAR011015</name>
</gene>
<evidence type="ECO:0000313" key="2">
    <source>
        <dbReference type="Proteomes" id="UP000007800"/>
    </source>
</evidence>
<proteinExistence type="predicted"/>
<dbReference type="RefSeq" id="XP_002776634.1">
    <property type="nucleotide sequence ID" value="XM_002776588.1"/>
</dbReference>
<dbReference type="OMA" id="DYACEIV"/>
<organism evidence="2">
    <name type="scientific">Perkinsus marinus (strain ATCC 50983 / TXsc)</name>
    <dbReference type="NCBI Taxonomy" id="423536"/>
    <lineage>
        <taxon>Eukaryota</taxon>
        <taxon>Sar</taxon>
        <taxon>Alveolata</taxon>
        <taxon>Perkinsozoa</taxon>
        <taxon>Perkinsea</taxon>
        <taxon>Perkinsida</taxon>
        <taxon>Perkinsidae</taxon>
        <taxon>Perkinsus</taxon>
    </lineage>
</organism>
<dbReference type="OrthoDB" id="436506at2759"/>
<dbReference type="GeneID" id="9041573"/>
<dbReference type="EMBL" id="GG679028">
    <property type="protein sequence ID" value="EER08450.1"/>
    <property type="molecule type" value="Genomic_DNA"/>
</dbReference>
<feature type="non-terminal residue" evidence="1">
    <location>
        <position position="1"/>
    </location>
</feature>
<accession>C5L491</accession>
<keyword evidence="2" id="KW-1185">Reference proteome</keyword>
<dbReference type="InParanoid" id="C5L491"/>
<sequence length="213" mass="24471">VERLLLTQSATTIQIHQILAALVRQEERLARNGHRQLIHLCEEQWCSCHCNTSKEMTSREFLSTMVLFAEINKGVVSERLARLILRWWSSEESDRVNVLDAIQLASLLSKICKASDFYSTEVVGEAADMIDAVYDYACEIVEQCWRDMQMLRICHRLCLREWKASEFAVFVSQLAAAGDAGLYDAEGLSRVCHWCMGKYDMKIVRKFLFVSAH</sequence>
<dbReference type="Proteomes" id="UP000007800">
    <property type="component" value="Unassembled WGS sequence"/>
</dbReference>
<evidence type="ECO:0000313" key="1">
    <source>
        <dbReference type="EMBL" id="EER08450.1"/>
    </source>
</evidence>